<keyword evidence="1" id="KW-0732">Signal</keyword>
<evidence type="ECO:0000313" key="3">
    <source>
        <dbReference type="Proteomes" id="UP000197019"/>
    </source>
</evidence>
<dbReference type="AlphaFoldDB" id="A0A1Z4BWA2"/>
<name>A0A1Z4BWA2_9GAMM</name>
<dbReference type="KEGG" id="mpsy:CEK71_05320"/>
<evidence type="ECO:0000313" key="2">
    <source>
        <dbReference type="EMBL" id="ASF45532.1"/>
    </source>
</evidence>
<sequence>MAKTAFVNGLFLFLLFSLLKQVNCAFSAFNNSLKINKIINAQPLYAKLNVTNTTGKECAGFLSH</sequence>
<proteinExistence type="predicted"/>
<evidence type="ECO:0000256" key="1">
    <source>
        <dbReference type="SAM" id="SignalP"/>
    </source>
</evidence>
<organism evidence="2 3">
    <name type="scientific">Methylovulum psychrotolerans</name>
    <dbReference type="NCBI Taxonomy" id="1704499"/>
    <lineage>
        <taxon>Bacteria</taxon>
        <taxon>Pseudomonadati</taxon>
        <taxon>Pseudomonadota</taxon>
        <taxon>Gammaproteobacteria</taxon>
        <taxon>Methylococcales</taxon>
        <taxon>Methylococcaceae</taxon>
        <taxon>Methylovulum</taxon>
    </lineage>
</organism>
<feature type="chain" id="PRO_5012870893" evidence="1">
    <location>
        <begin position="28"/>
        <end position="64"/>
    </location>
</feature>
<keyword evidence="3" id="KW-1185">Reference proteome</keyword>
<reference evidence="2 3" key="1">
    <citation type="submission" date="2017-06" db="EMBL/GenBank/DDBJ databases">
        <title>Genome Sequencing of the methanotroph Methylovulum psychrotolerants str. HV10-M2 isolated from a high-altitude environment.</title>
        <authorList>
            <person name="Mateos-Rivera A."/>
        </authorList>
    </citation>
    <scope>NUCLEOTIDE SEQUENCE [LARGE SCALE GENOMIC DNA]</scope>
    <source>
        <strain evidence="2 3">HV10_M2</strain>
    </source>
</reference>
<feature type="signal peptide" evidence="1">
    <location>
        <begin position="1"/>
        <end position="27"/>
    </location>
</feature>
<dbReference type="Proteomes" id="UP000197019">
    <property type="component" value="Chromosome"/>
</dbReference>
<gene>
    <name evidence="2" type="ORF">CEK71_05320</name>
</gene>
<accession>A0A1Z4BWA2</accession>
<protein>
    <submittedName>
        <fullName evidence="2">Uncharacterized protein</fullName>
    </submittedName>
</protein>
<dbReference type="EMBL" id="CP022129">
    <property type="protein sequence ID" value="ASF45532.1"/>
    <property type="molecule type" value="Genomic_DNA"/>
</dbReference>